<gene>
    <name evidence="2" type="ORF">A2960_01055</name>
</gene>
<evidence type="ECO:0000313" key="3">
    <source>
        <dbReference type="Proteomes" id="UP000176609"/>
    </source>
</evidence>
<organism evidence="2 3">
    <name type="scientific">Candidatus Gottesmanbacteria bacterium RIFCSPLOWO2_01_FULL_39_12b</name>
    <dbReference type="NCBI Taxonomy" id="1798388"/>
    <lineage>
        <taxon>Bacteria</taxon>
        <taxon>Candidatus Gottesmaniibacteriota</taxon>
    </lineage>
</organism>
<dbReference type="PANTHER" id="PTHR12526">
    <property type="entry name" value="GLYCOSYLTRANSFERASE"/>
    <property type="match status" value="1"/>
</dbReference>
<feature type="domain" description="Glycosyl transferase family 1" evidence="1">
    <location>
        <begin position="199"/>
        <end position="346"/>
    </location>
</feature>
<name>A0A1F6AQH7_9BACT</name>
<protein>
    <recommendedName>
        <fullName evidence="1">Glycosyl transferase family 1 domain-containing protein</fullName>
    </recommendedName>
</protein>
<dbReference type="AlphaFoldDB" id="A0A1F6AQH7"/>
<proteinExistence type="predicted"/>
<dbReference type="Pfam" id="PF00534">
    <property type="entry name" value="Glycos_transf_1"/>
    <property type="match status" value="1"/>
</dbReference>
<accession>A0A1F6AQH7</accession>
<dbReference type="EMBL" id="MFJR01000007">
    <property type="protein sequence ID" value="OGG26743.1"/>
    <property type="molecule type" value="Genomic_DNA"/>
</dbReference>
<evidence type="ECO:0000313" key="2">
    <source>
        <dbReference type="EMBL" id="OGG26743.1"/>
    </source>
</evidence>
<dbReference type="GO" id="GO:0016757">
    <property type="term" value="F:glycosyltransferase activity"/>
    <property type="evidence" value="ECO:0007669"/>
    <property type="project" value="InterPro"/>
</dbReference>
<dbReference type="Gene3D" id="3.40.50.2000">
    <property type="entry name" value="Glycogen Phosphorylase B"/>
    <property type="match status" value="2"/>
</dbReference>
<dbReference type="PANTHER" id="PTHR12526:SF584">
    <property type="entry name" value="GLYCOSYLTRANSFERASE"/>
    <property type="match status" value="1"/>
</dbReference>
<sequence length="368" mass="42108">MRLAIVYDRVNKFGGAERVLLALHELWPNAPLFTAVYSSAKAQWSNIFKINPSFLNSFSFFQNRHEILPFLTPFAFESFDFNDYDVVLSITSAEAKFIITKPETLHICYCLTPTRYYWSGYDDYLNQPGVGILNPIARLFMKSFVTQLRNQDFIAAQRPDVYIAISSTVANRISRYYKRKAFVIYPPVDIDIFNLNPLSTTLDYYLIVARLVPYKKIEYAISAFNKLGWKLKVIGNGLEETRLRNLAKSNIELISGDLTDKELGCYYQNCKALIFPGEEDFGLTAVEVQSCGRPVIAFRAGGACESVVSGVTGEFYDEPTVDALTDILKSFNCHQYLPINCRKNSKRFSKEIFKTKFKTFIENYISLK</sequence>
<reference evidence="2 3" key="1">
    <citation type="journal article" date="2016" name="Nat. Commun.">
        <title>Thousands of microbial genomes shed light on interconnected biogeochemical processes in an aquifer system.</title>
        <authorList>
            <person name="Anantharaman K."/>
            <person name="Brown C.T."/>
            <person name="Hug L.A."/>
            <person name="Sharon I."/>
            <person name="Castelle C.J."/>
            <person name="Probst A.J."/>
            <person name="Thomas B.C."/>
            <person name="Singh A."/>
            <person name="Wilkins M.J."/>
            <person name="Karaoz U."/>
            <person name="Brodie E.L."/>
            <person name="Williams K.H."/>
            <person name="Hubbard S.S."/>
            <person name="Banfield J.F."/>
        </authorList>
    </citation>
    <scope>NUCLEOTIDE SEQUENCE [LARGE SCALE GENOMIC DNA]</scope>
</reference>
<comment type="caution">
    <text evidence="2">The sequence shown here is derived from an EMBL/GenBank/DDBJ whole genome shotgun (WGS) entry which is preliminary data.</text>
</comment>
<dbReference type="Proteomes" id="UP000176609">
    <property type="component" value="Unassembled WGS sequence"/>
</dbReference>
<dbReference type="InterPro" id="IPR001296">
    <property type="entry name" value="Glyco_trans_1"/>
</dbReference>
<evidence type="ECO:0000259" key="1">
    <source>
        <dbReference type="Pfam" id="PF00534"/>
    </source>
</evidence>
<dbReference type="SUPFAM" id="SSF53756">
    <property type="entry name" value="UDP-Glycosyltransferase/glycogen phosphorylase"/>
    <property type="match status" value="1"/>
</dbReference>